<comment type="caution">
    <text evidence="5">The sequence shown here is derived from an EMBL/GenBank/DDBJ whole genome shotgun (WGS) entry which is preliminary data.</text>
</comment>
<dbReference type="PANTHER" id="PTHR10039:SF17">
    <property type="entry name" value="FUNGAL STAND N-TERMINAL GOODBYE DOMAIN-CONTAINING PROTEIN-RELATED"/>
    <property type="match status" value="1"/>
</dbReference>
<feature type="compositionally biased region" description="Basic and acidic residues" evidence="2">
    <location>
        <begin position="1408"/>
        <end position="1421"/>
    </location>
</feature>
<feature type="region of interest" description="Disordered" evidence="2">
    <location>
        <begin position="1386"/>
        <end position="1421"/>
    </location>
</feature>
<keyword evidence="1" id="KW-0677">Repeat</keyword>
<dbReference type="Pfam" id="PF24883">
    <property type="entry name" value="NPHP3_N"/>
    <property type="match status" value="1"/>
</dbReference>
<evidence type="ECO:0000259" key="3">
    <source>
        <dbReference type="Pfam" id="PF17109"/>
    </source>
</evidence>
<protein>
    <submittedName>
        <fullName evidence="5">Uncharacterized protein</fullName>
    </submittedName>
</protein>
<dbReference type="Pfam" id="PF17109">
    <property type="entry name" value="Goodbye"/>
    <property type="match status" value="1"/>
</dbReference>
<dbReference type="PANTHER" id="PTHR10039">
    <property type="entry name" value="AMELOGENIN"/>
    <property type="match status" value="1"/>
</dbReference>
<gene>
    <name evidence="5" type="ORF">CNYM01_01962</name>
</gene>
<evidence type="ECO:0000259" key="4">
    <source>
        <dbReference type="Pfam" id="PF24883"/>
    </source>
</evidence>
<proteinExistence type="predicted"/>
<reference evidence="5 6" key="1">
    <citation type="submission" date="2014-02" db="EMBL/GenBank/DDBJ databases">
        <title>The genome sequence of Colletotrichum nymphaeae SA-01.</title>
        <authorList>
            <person name="Baroncelli R."/>
            <person name="Thon M.R."/>
        </authorList>
    </citation>
    <scope>NUCLEOTIDE SEQUENCE [LARGE SCALE GENOMIC DNA]</scope>
    <source>
        <strain evidence="5 6">SA-01</strain>
    </source>
</reference>
<name>A0A135UR67_9PEZI</name>
<keyword evidence="6" id="KW-1185">Reference proteome</keyword>
<dbReference type="OrthoDB" id="2913095at2759"/>
<evidence type="ECO:0000313" key="5">
    <source>
        <dbReference type="EMBL" id="KXH62894.1"/>
    </source>
</evidence>
<dbReference type="EMBL" id="JEMN01000251">
    <property type="protein sequence ID" value="KXH62894.1"/>
    <property type="molecule type" value="Genomic_DNA"/>
</dbReference>
<feature type="domain" description="Nephrocystin 3-like N-terminal" evidence="4">
    <location>
        <begin position="288"/>
        <end position="462"/>
    </location>
</feature>
<dbReference type="InterPro" id="IPR011990">
    <property type="entry name" value="TPR-like_helical_dom_sf"/>
</dbReference>
<organism evidence="5 6">
    <name type="scientific">Colletotrichum nymphaeae SA-01</name>
    <dbReference type="NCBI Taxonomy" id="1460502"/>
    <lineage>
        <taxon>Eukaryota</taxon>
        <taxon>Fungi</taxon>
        <taxon>Dikarya</taxon>
        <taxon>Ascomycota</taxon>
        <taxon>Pezizomycotina</taxon>
        <taxon>Sordariomycetes</taxon>
        <taxon>Hypocreomycetidae</taxon>
        <taxon>Glomerellales</taxon>
        <taxon>Glomerellaceae</taxon>
        <taxon>Colletotrichum</taxon>
        <taxon>Colletotrichum acutatum species complex</taxon>
    </lineage>
</organism>
<evidence type="ECO:0000256" key="2">
    <source>
        <dbReference type="SAM" id="MobiDB-lite"/>
    </source>
</evidence>
<dbReference type="Proteomes" id="UP000070054">
    <property type="component" value="Unassembled WGS sequence"/>
</dbReference>
<dbReference type="InterPro" id="IPR031350">
    <property type="entry name" value="Goodbye_dom"/>
</dbReference>
<dbReference type="InterPro" id="IPR027417">
    <property type="entry name" value="P-loop_NTPase"/>
</dbReference>
<dbReference type="Gene3D" id="1.25.40.10">
    <property type="entry name" value="Tetratricopeptide repeat domain"/>
    <property type="match status" value="1"/>
</dbReference>
<dbReference type="InterPro" id="IPR056884">
    <property type="entry name" value="NPHP3-like_N"/>
</dbReference>
<evidence type="ECO:0000256" key="1">
    <source>
        <dbReference type="ARBA" id="ARBA00022737"/>
    </source>
</evidence>
<accession>A0A135UR67</accession>
<evidence type="ECO:0000313" key="6">
    <source>
        <dbReference type="Proteomes" id="UP000070054"/>
    </source>
</evidence>
<sequence length="1557" mass="176927">MTAATEKTTVVVLATTEKNAADDEVSQIWLEAQYRVIRMAGGDPSKIDKQLDVDGVMRYLEQTQAADQKAADKHGTVKKAFNRTLNCISKVGGIIADGASYAFAPANTCFNALTFVIGAWQSYSAVFESLAELLEKCAQFLERLPYYGDMDASLRKVACCQLKLFIDVCDRTLQLKPKRRKIEMFFRQLFLDDDFIKDLLGQMENLTAREHRLVSAQSLKAGQDAAKASKESVVKLDTLIESNVTQKQDKLDQHFKSKVQEVFFGKNAKDFDTWDAALRKNKSLLLNGTGEWLDDDALFASWMTGSNEASPILGIEGGEGSGKTLLATHIIGRLQKHRLSNSSKTRSAIAYYFLEEDSKDNSKATFKKKHVAEVVSKSVLWQLAQMELPYLKSIAGLCDKVNTEDPSDIWNKLLLENEDRPGIESTFFIVIDGLGDNIDGLAGLLQRISVDAPRLRTRVIITGNQHTFDVLEEAGDMRVTRMKLGFRNSIDIELYIIARMDAMETLNDASRAGVAETRTMILSRLTFATSGDYYITNSALSTIEGVDSLSEIEQCLNEVGSARPKQILADIKKLNMTLKSAEIDEVNEIIVWVKWARRWMSPLQLEAAIRLNTNLEASGQISLRSLESKIREKYSLLFKIEENRDISFSAEEIGEIIPVKRYQSSGTDYGSEEQISPAEIKLVKHYLSTVCPSDVYDKFGFEEFFAQKLERKTKYICQDPDNAHLILAMRCLHGILDGQTNMTPGAVKFRTYATDWLFDHLEETDLSRADRDLKAEAGELLARLFTEESAIKTLLARDYGPDRDALCVMSDVLMPGNWRTWVFSNRGAYLMSKWSDDSMVMSKLRDREDAPSTLGNFNGIGGTSWYETAARVIAKELLDVTHYQNTMADVFSLLFGLVKRVRTHNLMRDREPEVIRKEEGQRLQLEHREKNPMAATQSEVDDDEVFRPTMTEFDTVETWAKKELGIEENDAHWEAQMARLLYYIEMPKYECEKRARRAVELDPDDWFAAYNLTRSFDEDRDAEAISVLESIVEKVSNRPPGTLNQYDQESFAGVLETLGDRYWNLPDNSGTKKAFHSYLQALDQTQDPAAGSYRQFIANKLGQRREWNLIIEFCERLHSFTFGGMNLASKILGDGTAYNTREFWYAMWNACYRTDRWDLLAEMWRGTNKKSSDQERDPYWNNYTNMWYAIGLFRRPGHEDEGVMMLEGIFKENCVIERVQVPFMQFDVASTLLVAYNNRAFAENTSADTRKIYANKTEGLLKGLDEGIPMPDLCLLQLARFFHLDGKSDRARDLVANFTAQRLEMLSDEDVSNDYDSFRDLALLFIAFNDEAHIVACWEMMAVSRFAEQAEYERKMEEWRKQEERQIRLEDAVAAKRNAIELPTTHQMTEGLKKESPKDSTEETAVEGAEKEPGEATTKELSEEMEEAEIKPWLDMPEMLDNSIFICSEQCGFKTNIPTGIWVCTTCIVGPSLCNSCYADIETNGVRDITCGKDHKFFQLPPSSRASIEEIPVGYMRVGGELVALEAWKATVDAKYGPYVKKVAEAAERNDEQKEEE</sequence>
<dbReference type="SUPFAM" id="SSF52540">
    <property type="entry name" value="P-loop containing nucleoside triphosphate hydrolases"/>
    <property type="match status" value="1"/>
</dbReference>
<feature type="compositionally biased region" description="Basic and acidic residues" evidence="2">
    <location>
        <begin position="1391"/>
        <end position="1401"/>
    </location>
</feature>
<feature type="domain" description="Fungal STAND N-terminal Goodbye" evidence="3">
    <location>
        <begin position="32"/>
        <end position="147"/>
    </location>
</feature>